<dbReference type="AlphaFoldDB" id="A0AAE1A1K8"/>
<dbReference type="EMBL" id="JAWDGP010002823">
    <property type="protein sequence ID" value="KAK3779618.1"/>
    <property type="molecule type" value="Genomic_DNA"/>
</dbReference>
<evidence type="ECO:0000313" key="2">
    <source>
        <dbReference type="Proteomes" id="UP001283361"/>
    </source>
</evidence>
<accession>A0AAE1A1K8</accession>
<dbReference type="Proteomes" id="UP001283361">
    <property type="component" value="Unassembled WGS sequence"/>
</dbReference>
<protein>
    <submittedName>
        <fullName evidence="1">Uncharacterized protein</fullName>
    </submittedName>
</protein>
<proteinExistence type="predicted"/>
<gene>
    <name evidence="1" type="ORF">RRG08_000088</name>
</gene>
<organism evidence="1 2">
    <name type="scientific">Elysia crispata</name>
    <name type="common">lettuce slug</name>
    <dbReference type="NCBI Taxonomy" id="231223"/>
    <lineage>
        <taxon>Eukaryota</taxon>
        <taxon>Metazoa</taxon>
        <taxon>Spiralia</taxon>
        <taxon>Lophotrochozoa</taxon>
        <taxon>Mollusca</taxon>
        <taxon>Gastropoda</taxon>
        <taxon>Heterobranchia</taxon>
        <taxon>Euthyneura</taxon>
        <taxon>Panpulmonata</taxon>
        <taxon>Sacoglossa</taxon>
        <taxon>Placobranchoidea</taxon>
        <taxon>Plakobranchidae</taxon>
        <taxon>Elysia</taxon>
    </lineage>
</organism>
<keyword evidence="2" id="KW-1185">Reference proteome</keyword>
<sequence length="234" mass="25200">MFVSSRRAPLNSLSSQRVIAIPQLDVSAGLCRDVLCEGNITLCVNLIPCADILCKENITLRIPSRAVVSDSVATSRQKAAKCARRKQPKSIPCLNLTKKGMFCNFAPNGSDKEMHSGMFCNLAPNGSDKEMHSGMFCNLAPNGSDKEMHSGMFCNLAPNGSDKEMHSGMFCNFASNGSDKEMHSGMFCNLAPNGSDKDMHSGMFCNFVPKGSDTDGGHRAVALLFAYSSELGQI</sequence>
<reference evidence="1" key="1">
    <citation type="journal article" date="2023" name="G3 (Bethesda)">
        <title>A reference genome for the long-term kleptoplast-retaining sea slug Elysia crispata morphotype clarki.</title>
        <authorList>
            <person name="Eastman K.E."/>
            <person name="Pendleton A.L."/>
            <person name="Shaikh M.A."/>
            <person name="Suttiyut T."/>
            <person name="Ogas R."/>
            <person name="Tomko P."/>
            <person name="Gavelis G."/>
            <person name="Widhalm J.R."/>
            <person name="Wisecaver J.H."/>
        </authorList>
    </citation>
    <scope>NUCLEOTIDE SEQUENCE</scope>
    <source>
        <strain evidence="1">ECLA1</strain>
    </source>
</reference>
<comment type="caution">
    <text evidence="1">The sequence shown here is derived from an EMBL/GenBank/DDBJ whole genome shotgun (WGS) entry which is preliminary data.</text>
</comment>
<name>A0AAE1A1K8_9GAST</name>
<evidence type="ECO:0000313" key="1">
    <source>
        <dbReference type="EMBL" id="KAK3779618.1"/>
    </source>
</evidence>